<dbReference type="InterPro" id="IPR029045">
    <property type="entry name" value="ClpP/crotonase-like_dom_sf"/>
</dbReference>
<dbReference type="SUPFAM" id="SSF52096">
    <property type="entry name" value="ClpP/crotonase"/>
    <property type="match status" value="1"/>
</dbReference>
<accession>A0A7D7QER2</accession>
<gene>
    <name evidence="3" type="ORF">H1R16_00465</name>
    <name evidence="2" type="ORF">H2507_02805</name>
</gene>
<evidence type="ECO:0000313" key="3">
    <source>
        <dbReference type="EMBL" id="QMS98521.1"/>
    </source>
</evidence>
<dbReference type="AlphaFoldDB" id="A0A7D7QER2"/>
<dbReference type="InterPro" id="IPR005151">
    <property type="entry name" value="Tail-specific_protease"/>
</dbReference>
<dbReference type="GO" id="GO:0006508">
    <property type="term" value="P:proteolysis"/>
    <property type="evidence" value="ECO:0007669"/>
    <property type="project" value="InterPro"/>
</dbReference>
<evidence type="ECO:0000313" key="4">
    <source>
        <dbReference type="Proteomes" id="UP000515349"/>
    </source>
</evidence>
<dbReference type="CDD" id="cd06567">
    <property type="entry name" value="Peptidase_S41"/>
    <property type="match status" value="1"/>
</dbReference>
<dbReference type="EMBL" id="CP059472">
    <property type="protein sequence ID" value="QMS98521.1"/>
    <property type="molecule type" value="Genomic_DNA"/>
</dbReference>
<reference evidence="2" key="3">
    <citation type="submission" date="2020-07" db="EMBL/GenBank/DDBJ databases">
        <authorList>
            <person name="Yang C."/>
        </authorList>
    </citation>
    <scope>NUCLEOTIDE SEQUENCE</scope>
    <source>
        <strain evidence="2">Cx-624</strain>
    </source>
</reference>
<sequence>MTKSWARIILFVRSFLPNNFTGNPVLCNWVNITPLSALLVLVLLTSCVSVKKFNEKLSTPVAAEKLKADVDYAYASLQELHPELYWYISKDSLDRKFEAVKKTIDSPLTPAEFYRKLAPVVADVRQGHLRLVLPDRKLNVDERKALKLQKGLFSRYNYVVEEDRIFVKDNADKIPNMEVGTEILKINDAPASELISSYRQLNNSDGYNTTFLRYSMAKRWPYFFTAENGILDSVKMETRFKDSIQTFWLKREKITAAEKKTEKEANRKLTKSEKGKTKDYNIITRSFNRDLQFPTKDSTVAYMKIKTFSGTFSKRFYRESFRTINNSPANYLIIDMRDNLGGSLSEINNLYSYLTAEKFRFIKDIQITKPGSMFQADYFRMVPNITKPIAAVAYPFYLAGTAFSIKKTPAGTFLRNNGKTAVKKPNKDHFKGKVYVLINGSSFSAASILPAKLKDAKRAILVGEETGGANDGTVAGRYSTRKLKNSGLQLPIGLMLIQPDIEFSGNGKGVIPHHEIIPDVQQILQKKDIQLEWILQDIKKDSAQSTGPDGKS</sequence>
<reference evidence="3 4" key="1">
    <citation type="submission" date="2020-07" db="EMBL/GenBank/DDBJ databases">
        <title>Chryseobacterium sp.cx-624.</title>
        <authorList>
            <person name="Yang C."/>
        </authorList>
    </citation>
    <scope>NUCLEOTIDE SEQUENCE [LARGE SCALE GENOMIC DNA]</scope>
    <source>
        <strain evidence="3">Cx-624</strain>
        <strain evidence="4">cx-624</strain>
    </source>
</reference>
<dbReference type="SMART" id="SM00245">
    <property type="entry name" value="TSPc"/>
    <property type="match status" value="1"/>
</dbReference>
<reference evidence="5" key="2">
    <citation type="submission" date="2020-07" db="EMBL/GenBank/DDBJ databases">
        <title>Flavobacterium sp. xlx-214.</title>
        <authorList>
            <person name="Yang C."/>
        </authorList>
    </citation>
    <scope>NUCLEOTIDE SEQUENCE [LARGE SCALE GENOMIC DNA]</scope>
    <source>
        <strain evidence="5">CX-624</strain>
    </source>
</reference>
<dbReference type="Proteomes" id="UP000515349">
    <property type="component" value="Chromosome"/>
</dbReference>
<dbReference type="GO" id="GO:0007165">
    <property type="term" value="P:signal transduction"/>
    <property type="evidence" value="ECO:0007669"/>
    <property type="project" value="TreeGrafter"/>
</dbReference>
<protein>
    <submittedName>
        <fullName evidence="3">Peptidase S41</fullName>
    </submittedName>
</protein>
<evidence type="ECO:0000259" key="1">
    <source>
        <dbReference type="SMART" id="SM00245"/>
    </source>
</evidence>
<dbReference type="PANTHER" id="PTHR32060">
    <property type="entry name" value="TAIL-SPECIFIC PROTEASE"/>
    <property type="match status" value="1"/>
</dbReference>
<dbReference type="RefSeq" id="WP_181886191.1">
    <property type="nucleotide sequence ID" value="NZ_CP059472.1"/>
</dbReference>
<dbReference type="GO" id="GO:0004175">
    <property type="term" value="F:endopeptidase activity"/>
    <property type="evidence" value="ECO:0007669"/>
    <property type="project" value="TreeGrafter"/>
</dbReference>
<dbReference type="Proteomes" id="UP000539710">
    <property type="component" value="Unassembled WGS sequence"/>
</dbReference>
<proteinExistence type="predicted"/>
<feature type="domain" description="Tail specific protease" evidence="1">
    <location>
        <begin position="262"/>
        <end position="517"/>
    </location>
</feature>
<dbReference type="GO" id="GO:0030288">
    <property type="term" value="C:outer membrane-bounded periplasmic space"/>
    <property type="evidence" value="ECO:0007669"/>
    <property type="project" value="TreeGrafter"/>
</dbReference>
<dbReference type="EMBL" id="JACEUX010000001">
    <property type="protein sequence ID" value="MBA5246089.1"/>
    <property type="molecule type" value="Genomic_DNA"/>
</dbReference>
<name>A0A7D7QER2_9FLAO</name>
<keyword evidence="5" id="KW-1185">Reference proteome</keyword>
<evidence type="ECO:0000313" key="2">
    <source>
        <dbReference type="EMBL" id="MBA5246089.1"/>
    </source>
</evidence>
<dbReference type="KEGG" id="cbau:H1R16_00465"/>
<organism evidence="3 4">
    <name type="scientific">Marnyiella aurantia</name>
    <dbReference type="NCBI Taxonomy" id="2758037"/>
    <lineage>
        <taxon>Bacteria</taxon>
        <taxon>Pseudomonadati</taxon>
        <taxon>Bacteroidota</taxon>
        <taxon>Flavobacteriia</taxon>
        <taxon>Flavobacteriales</taxon>
        <taxon>Weeksellaceae</taxon>
        <taxon>Marnyiella</taxon>
    </lineage>
</organism>
<dbReference type="Gene3D" id="3.90.226.10">
    <property type="entry name" value="2-enoyl-CoA Hydratase, Chain A, domain 1"/>
    <property type="match status" value="1"/>
</dbReference>
<evidence type="ECO:0000313" key="5">
    <source>
        <dbReference type="Proteomes" id="UP000539710"/>
    </source>
</evidence>
<dbReference type="Pfam" id="PF03572">
    <property type="entry name" value="Peptidase_S41"/>
    <property type="match status" value="1"/>
</dbReference>
<dbReference type="PANTHER" id="PTHR32060:SF30">
    <property type="entry name" value="CARBOXY-TERMINAL PROCESSING PROTEASE CTPA"/>
    <property type="match status" value="1"/>
</dbReference>
<dbReference type="GO" id="GO:0008236">
    <property type="term" value="F:serine-type peptidase activity"/>
    <property type="evidence" value="ECO:0007669"/>
    <property type="project" value="InterPro"/>
</dbReference>